<dbReference type="Pfam" id="PF13578">
    <property type="entry name" value="Methyltransf_24"/>
    <property type="match status" value="1"/>
</dbReference>
<accession>A0A8J3H770</accession>
<name>A0A8J3H770_9RHOB</name>
<organism evidence="1 2">
    <name type="scientific">Pseudodonghicola xiamenensis</name>
    <dbReference type="NCBI Taxonomy" id="337702"/>
    <lineage>
        <taxon>Bacteria</taxon>
        <taxon>Pseudomonadati</taxon>
        <taxon>Pseudomonadota</taxon>
        <taxon>Alphaproteobacteria</taxon>
        <taxon>Rhodobacterales</taxon>
        <taxon>Paracoccaceae</taxon>
        <taxon>Pseudodonghicola</taxon>
    </lineage>
</organism>
<dbReference type="RefSeq" id="WP_084437020.1">
    <property type="nucleotide sequence ID" value="NZ_BNAP01000004.1"/>
</dbReference>
<dbReference type="AlphaFoldDB" id="A0A8J3H770"/>
<evidence type="ECO:0008006" key="3">
    <source>
        <dbReference type="Google" id="ProtNLM"/>
    </source>
</evidence>
<sequence>MAKPIPPDLTTLIDGLDPARRRRLARVLGEQEQEQARLRAFEARGGLDRPAYALSPGMEGFDIAAQAKAYQSHKAALANLMAPGGTATGYRAGNGYFDRPDAEALYLMIRRFAPKRVVEVGCGNSTRITRQAIIDGGLKTELTAIDPWPRADIAGVIDRFEQAPVETADPAIFAGLGADDILFIDSSHLVRVSNDVAHLFCRILPQLAPGVVIHVHDVFLPYEYPKRFFYDCPGWGEQYLLHALLQGGGYDILWPGYYLQRARPDAVAELPFLAEGRAQSFWMRKR</sequence>
<protein>
    <recommendedName>
        <fullName evidence="3">Methyltransferase domain-containing protein</fullName>
    </recommendedName>
</protein>
<reference evidence="1" key="1">
    <citation type="journal article" date="2014" name="Int. J. Syst. Evol. Microbiol.">
        <title>Complete genome sequence of Corynebacterium casei LMG S-19264T (=DSM 44701T), isolated from a smear-ripened cheese.</title>
        <authorList>
            <consortium name="US DOE Joint Genome Institute (JGI-PGF)"/>
            <person name="Walter F."/>
            <person name="Albersmeier A."/>
            <person name="Kalinowski J."/>
            <person name="Ruckert C."/>
        </authorList>
    </citation>
    <scope>NUCLEOTIDE SEQUENCE</scope>
    <source>
        <strain evidence="1">CGMCC 1.7081</strain>
    </source>
</reference>
<evidence type="ECO:0000313" key="2">
    <source>
        <dbReference type="Proteomes" id="UP000611500"/>
    </source>
</evidence>
<dbReference type="Gene3D" id="3.40.50.150">
    <property type="entry name" value="Vaccinia Virus protein VP39"/>
    <property type="match status" value="1"/>
</dbReference>
<evidence type="ECO:0000313" key="1">
    <source>
        <dbReference type="EMBL" id="GHG87539.1"/>
    </source>
</evidence>
<keyword evidence="2" id="KW-1185">Reference proteome</keyword>
<dbReference type="Proteomes" id="UP000611500">
    <property type="component" value="Unassembled WGS sequence"/>
</dbReference>
<gene>
    <name evidence="1" type="ORF">GCM10010961_16050</name>
</gene>
<dbReference type="EMBL" id="BNAP01000004">
    <property type="protein sequence ID" value="GHG87539.1"/>
    <property type="molecule type" value="Genomic_DNA"/>
</dbReference>
<comment type="caution">
    <text evidence="1">The sequence shown here is derived from an EMBL/GenBank/DDBJ whole genome shotgun (WGS) entry which is preliminary data.</text>
</comment>
<proteinExistence type="predicted"/>
<reference evidence="1" key="2">
    <citation type="submission" date="2020-09" db="EMBL/GenBank/DDBJ databases">
        <authorList>
            <person name="Sun Q."/>
            <person name="Zhou Y."/>
        </authorList>
    </citation>
    <scope>NUCLEOTIDE SEQUENCE</scope>
    <source>
        <strain evidence="1">CGMCC 1.7081</strain>
    </source>
</reference>
<dbReference type="SUPFAM" id="SSF53335">
    <property type="entry name" value="S-adenosyl-L-methionine-dependent methyltransferases"/>
    <property type="match status" value="1"/>
</dbReference>
<dbReference type="InterPro" id="IPR029063">
    <property type="entry name" value="SAM-dependent_MTases_sf"/>
</dbReference>